<keyword evidence="1" id="KW-1185">Reference proteome</keyword>
<dbReference type="GeneID" id="54364968"/>
<protein>
    <submittedName>
        <fullName evidence="2">Uncharacterized protein</fullName>
    </submittedName>
</protein>
<dbReference type="AlphaFoldDB" id="A0A6J3MGQ7"/>
<reference evidence="2" key="2">
    <citation type="submission" date="2020-04" db="EMBL/GenBank/DDBJ databases">
        <authorList>
            <consortium name="NCBI Genome Project"/>
        </authorList>
    </citation>
    <scope>NUCLEOTIDE SEQUENCE</scope>
    <source>
        <strain evidence="2">CBS 342.82</strain>
    </source>
</reference>
<evidence type="ECO:0000313" key="2">
    <source>
        <dbReference type="RefSeq" id="XP_033463900.1"/>
    </source>
</evidence>
<dbReference type="RefSeq" id="XP_033463900.1">
    <property type="nucleotide sequence ID" value="XM_033607168.1"/>
</dbReference>
<evidence type="ECO:0000313" key="1">
    <source>
        <dbReference type="Proteomes" id="UP000504637"/>
    </source>
</evidence>
<proteinExistence type="predicted"/>
<organism evidence="2">
    <name type="scientific">Dissoconium aciculare CBS 342.82</name>
    <dbReference type="NCBI Taxonomy" id="1314786"/>
    <lineage>
        <taxon>Eukaryota</taxon>
        <taxon>Fungi</taxon>
        <taxon>Dikarya</taxon>
        <taxon>Ascomycota</taxon>
        <taxon>Pezizomycotina</taxon>
        <taxon>Dothideomycetes</taxon>
        <taxon>Dothideomycetidae</taxon>
        <taxon>Mycosphaerellales</taxon>
        <taxon>Dissoconiaceae</taxon>
        <taxon>Dissoconium</taxon>
    </lineage>
</organism>
<dbReference type="Proteomes" id="UP000504637">
    <property type="component" value="Unplaced"/>
</dbReference>
<reference evidence="2" key="1">
    <citation type="submission" date="2020-01" db="EMBL/GenBank/DDBJ databases">
        <authorList>
            <consortium name="DOE Joint Genome Institute"/>
            <person name="Haridas S."/>
            <person name="Albert R."/>
            <person name="Binder M."/>
            <person name="Bloem J."/>
            <person name="Labutti K."/>
            <person name="Salamov A."/>
            <person name="Andreopoulos B."/>
            <person name="Baker S.E."/>
            <person name="Barry K."/>
            <person name="Bills G."/>
            <person name="Bluhm B.H."/>
            <person name="Cannon C."/>
            <person name="Castanera R."/>
            <person name="Culley D.E."/>
            <person name="Daum C."/>
            <person name="Ezra D."/>
            <person name="Gonzalez J.B."/>
            <person name="Henrissat B."/>
            <person name="Kuo A."/>
            <person name="Liang C."/>
            <person name="Lipzen A."/>
            <person name="Lutzoni F."/>
            <person name="Magnuson J."/>
            <person name="Mondo S."/>
            <person name="Nolan M."/>
            <person name="Ohm R."/>
            <person name="Pangilinan J."/>
            <person name="Park H.-J."/>
            <person name="Ramirez L."/>
            <person name="Alfaro M."/>
            <person name="Sun H."/>
            <person name="Tritt A."/>
            <person name="Yoshinaga Y."/>
            <person name="Zwiers L.-H."/>
            <person name="Turgeon B.G."/>
            <person name="Goodwin S.B."/>
            <person name="Spatafora J.W."/>
            <person name="Crous P.W."/>
            <person name="Grigoriev I.V."/>
        </authorList>
    </citation>
    <scope>NUCLEOTIDE SEQUENCE</scope>
    <source>
        <strain evidence="2">CBS 342.82</strain>
    </source>
</reference>
<name>A0A6J3MGQ7_9PEZI</name>
<accession>A0A6J3MGQ7</accession>
<sequence>MGGLRALTQLTFIAGELKKGSARLGPSPVPPHPLNRVVPSKVDINPAIWTAKRHLRGLFQTLTFARLGSLPAFGSIIRDSTRIAIPREHATNTRMMAPHNFSFNETTDEETKYENQIFGYKAYKYATMNYTADKPAVFQVPGFTLFENFETGAHMKVQPGESVKFTPGLYICVSLVQSPEKA</sequence>
<gene>
    <name evidence="2" type="ORF">K489DRAFT_405635</name>
</gene>
<reference evidence="2" key="3">
    <citation type="submission" date="2025-08" db="UniProtKB">
        <authorList>
            <consortium name="RefSeq"/>
        </authorList>
    </citation>
    <scope>IDENTIFICATION</scope>
    <source>
        <strain evidence="2">CBS 342.82</strain>
    </source>
</reference>